<feature type="domain" description="RRM" evidence="4">
    <location>
        <begin position="47"/>
        <end position="120"/>
    </location>
</feature>
<keyword evidence="2" id="KW-0694">RNA-binding</keyword>
<dbReference type="InterPro" id="IPR000504">
    <property type="entry name" value="RRM_dom"/>
</dbReference>
<evidence type="ECO:0000259" key="5">
    <source>
        <dbReference type="PROSITE" id="PS50158"/>
    </source>
</evidence>
<dbReference type="Pfam" id="PF00098">
    <property type="entry name" value="zf-CCHC"/>
    <property type="match status" value="1"/>
</dbReference>
<feature type="domain" description="CCHC-type" evidence="5">
    <location>
        <begin position="135"/>
        <end position="150"/>
    </location>
</feature>
<dbReference type="InterPro" id="IPR001878">
    <property type="entry name" value="Znf_CCHC"/>
</dbReference>
<dbReference type="InterPro" id="IPR012677">
    <property type="entry name" value="Nucleotide-bd_a/b_plait_sf"/>
</dbReference>
<dbReference type="GO" id="GO:0003723">
    <property type="term" value="F:RNA binding"/>
    <property type="evidence" value="ECO:0007669"/>
    <property type="project" value="UniProtKB-UniRule"/>
</dbReference>
<keyword evidence="1" id="KW-0862">Zinc</keyword>
<name>A0AAN9B690_9CAEN</name>
<dbReference type="SMART" id="SM00360">
    <property type="entry name" value="RRM"/>
    <property type="match status" value="1"/>
</dbReference>
<evidence type="ECO:0000256" key="1">
    <source>
        <dbReference type="PROSITE-ProRule" id="PRU00047"/>
    </source>
</evidence>
<sequence length="191" mass="22253">MRSRSRSRSPSHSSSRSRSPSYPERGSKRRRGSEDDREYDTGVRVGTRVHVGSLSTSTNLRDLREEFRRFGEILDMWMAKTQPCFAFIVYRTRDQALKAIKRMDGETVQSRRIRVTMARPRTKGTRSGAFNPYLRCYQCGKRGHFSRACRAHQWSPNRGNRGQTRRERYDRDSSKRSKRRSGSSSSGHRKA</sequence>
<feature type="compositionally biased region" description="Low complexity" evidence="3">
    <location>
        <begin position="10"/>
        <end position="21"/>
    </location>
</feature>
<dbReference type="GO" id="GO:0008270">
    <property type="term" value="F:zinc ion binding"/>
    <property type="evidence" value="ECO:0007669"/>
    <property type="project" value="UniProtKB-KW"/>
</dbReference>
<protein>
    <submittedName>
        <fullName evidence="6">Uncharacterized protein</fullName>
    </submittedName>
</protein>
<organism evidence="6 7">
    <name type="scientific">Littorina saxatilis</name>
    <dbReference type="NCBI Taxonomy" id="31220"/>
    <lineage>
        <taxon>Eukaryota</taxon>
        <taxon>Metazoa</taxon>
        <taxon>Spiralia</taxon>
        <taxon>Lophotrochozoa</taxon>
        <taxon>Mollusca</taxon>
        <taxon>Gastropoda</taxon>
        <taxon>Caenogastropoda</taxon>
        <taxon>Littorinimorpha</taxon>
        <taxon>Littorinoidea</taxon>
        <taxon>Littorinidae</taxon>
        <taxon>Littorina</taxon>
    </lineage>
</organism>
<feature type="compositionally biased region" description="Basic residues" evidence="3">
    <location>
        <begin position="176"/>
        <end position="191"/>
    </location>
</feature>
<evidence type="ECO:0000313" key="7">
    <source>
        <dbReference type="Proteomes" id="UP001374579"/>
    </source>
</evidence>
<gene>
    <name evidence="6" type="ORF">V1264_002886</name>
</gene>
<dbReference type="InterPro" id="IPR036875">
    <property type="entry name" value="Znf_CCHC_sf"/>
</dbReference>
<evidence type="ECO:0000313" key="6">
    <source>
        <dbReference type="EMBL" id="KAK7098634.1"/>
    </source>
</evidence>
<dbReference type="PROSITE" id="PS50102">
    <property type="entry name" value="RRM"/>
    <property type="match status" value="1"/>
</dbReference>
<dbReference type="Gene3D" id="3.30.70.330">
    <property type="match status" value="1"/>
</dbReference>
<reference evidence="6 7" key="1">
    <citation type="submission" date="2024-02" db="EMBL/GenBank/DDBJ databases">
        <title>Chromosome-scale genome assembly of the rough periwinkle Littorina saxatilis.</title>
        <authorList>
            <person name="De Jode A."/>
            <person name="Faria R."/>
            <person name="Formenti G."/>
            <person name="Sims Y."/>
            <person name="Smith T.P."/>
            <person name="Tracey A."/>
            <person name="Wood J.M.D."/>
            <person name="Zagrodzka Z.B."/>
            <person name="Johannesson K."/>
            <person name="Butlin R.K."/>
            <person name="Leder E.H."/>
        </authorList>
    </citation>
    <scope>NUCLEOTIDE SEQUENCE [LARGE SCALE GENOMIC DNA]</scope>
    <source>
        <strain evidence="6">Snail1</strain>
        <tissue evidence="6">Muscle</tissue>
    </source>
</reference>
<keyword evidence="1" id="KW-0863">Zinc-finger</keyword>
<dbReference type="SUPFAM" id="SSF54928">
    <property type="entry name" value="RNA-binding domain, RBD"/>
    <property type="match status" value="1"/>
</dbReference>
<dbReference type="Pfam" id="PF00076">
    <property type="entry name" value="RRM_1"/>
    <property type="match status" value="1"/>
</dbReference>
<feature type="region of interest" description="Disordered" evidence="3">
    <location>
        <begin position="1"/>
        <end position="42"/>
    </location>
</feature>
<dbReference type="Gene3D" id="4.10.60.10">
    <property type="entry name" value="Zinc finger, CCHC-type"/>
    <property type="match status" value="1"/>
</dbReference>
<dbReference type="Proteomes" id="UP001374579">
    <property type="component" value="Unassembled WGS sequence"/>
</dbReference>
<accession>A0AAN9B690</accession>
<dbReference type="AlphaFoldDB" id="A0AAN9B690"/>
<feature type="region of interest" description="Disordered" evidence="3">
    <location>
        <begin position="153"/>
        <end position="191"/>
    </location>
</feature>
<dbReference type="EMBL" id="JBAMIC010000012">
    <property type="protein sequence ID" value="KAK7098634.1"/>
    <property type="molecule type" value="Genomic_DNA"/>
</dbReference>
<keyword evidence="7" id="KW-1185">Reference proteome</keyword>
<dbReference type="SMART" id="SM00343">
    <property type="entry name" value="ZnF_C2HC"/>
    <property type="match status" value="1"/>
</dbReference>
<dbReference type="PANTHER" id="PTHR23147">
    <property type="entry name" value="SERINE/ARGININE RICH SPLICING FACTOR"/>
    <property type="match status" value="1"/>
</dbReference>
<evidence type="ECO:0000256" key="3">
    <source>
        <dbReference type="SAM" id="MobiDB-lite"/>
    </source>
</evidence>
<feature type="compositionally biased region" description="Basic and acidic residues" evidence="3">
    <location>
        <begin position="164"/>
        <end position="175"/>
    </location>
</feature>
<evidence type="ECO:0000259" key="4">
    <source>
        <dbReference type="PROSITE" id="PS50102"/>
    </source>
</evidence>
<dbReference type="PROSITE" id="PS50158">
    <property type="entry name" value="ZF_CCHC"/>
    <property type="match status" value="1"/>
</dbReference>
<comment type="caution">
    <text evidence="6">The sequence shown here is derived from an EMBL/GenBank/DDBJ whole genome shotgun (WGS) entry which is preliminary data.</text>
</comment>
<keyword evidence="1" id="KW-0479">Metal-binding</keyword>
<dbReference type="SUPFAM" id="SSF57756">
    <property type="entry name" value="Retrovirus zinc finger-like domains"/>
    <property type="match status" value="1"/>
</dbReference>
<dbReference type="InterPro" id="IPR050907">
    <property type="entry name" value="SRSF"/>
</dbReference>
<proteinExistence type="predicted"/>
<dbReference type="InterPro" id="IPR035979">
    <property type="entry name" value="RBD_domain_sf"/>
</dbReference>
<evidence type="ECO:0000256" key="2">
    <source>
        <dbReference type="PROSITE-ProRule" id="PRU00176"/>
    </source>
</evidence>